<dbReference type="InterPro" id="IPR006124">
    <property type="entry name" value="Metalloenzyme"/>
</dbReference>
<evidence type="ECO:0000313" key="2">
    <source>
        <dbReference type="EMBL" id="EKF54402.1"/>
    </source>
</evidence>
<sequence>MKRVFLFILICIGPFLKAQNTDQKIILITLDGLRWQELFSGADEKLVANKDYRGNESLKEKFWRNTPEERRQVLMPFVWSYIAKNGQIHGNRVLGSKVDLTNNMLFSYPGYNEIFTGRADDERINSNSKTNNVNTTVLEIINNVPQFKDKVFSFGSWDVFPFIINEQRSGVPVNAGFETAKGEDLTDKEKFLNELQSQIPSPWSSVRLDAFTHHYAIETMKKYHPNLVHIAYGETDDFAHGGDYAAYLNSAQNTDAFFKDLWEFIESDPFYKGQTTILMTTDHGRGTEPLKEWKSHGSDIEGAREVWFIAFGKDVKPLGEIKSKEQLYTTGIAPTILKLFDLEDSQKEYMTEPLEL</sequence>
<keyword evidence="3" id="KW-1185">Reference proteome</keyword>
<dbReference type="eggNOG" id="COG3119">
    <property type="taxonomic scope" value="Bacteria"/>
</dbReference>
<accession>K2QI56</accession>
<gene>
    <name evidence="2" type="ORF">I215_12683</name>
</gene>
<dbReference type="RefSeq" id="WP_008992375.1">
    <property type="nucleotide sequence ID" value="NZ_AMSG01000022.1"/>
</dbReference>
<dbReference type="GO" id="GO:0003824">
    <property type="term" value="F:catalytic activity"/>
    <property type="evidence" value="ECO:0007669"/>
    <property type="project" value="InterPro"/>
</dbReference>
<dbReference type="STRING" id="555500.I215_12683"/>
<dbReference type="AlphaFoldDB" id="K2QI56"/>
<name>K2QI56_9FLAO</name>
<dbReference type="Proteomes" id="UP000007364">
    <property type="component" value="Unassembled WGS sequence"/>
</dbReference>
<evidence type="ECO:0000313" key="3">
    <source>
        <dbReference type="Proteomes" id="UP000007364"/>
    </source>
</evidence>
<dbReference type="GO" id="GO:0046872">
    <property type="term" value="F:metal ion binding"/>
    <property type="evidence" value="ECO:0007669"/>
    <property type="project" value="InterPro"/>
</dbReference>
<organism evidence="2 3">
    <name type="scientific">Galbibacter marinus</name>
    <dbReference type="NCBI Taxonomy" id="555500"/>
    <lineage>
        <taxon>Bacteria</taxon>
        <taxon>Pseudomonadati</taxon>
        <taxon>Bacteroidota</taxon>
        <taxon>Flavobacteriia</taxon>
        <taxon>Flavobacteriales</taxon>
        <taxon>Flavobacteriaceae</taxon>
        <taxon>Galbibacter</taxon>
    </lineage>
</organism>
<dbReference type="Gene3D" id="3.40.720.10">
    <property type="entry name" value="Alkaline Phosphatase, subunit A"/>
    <property type="match status" value="1"/>
</dbReference>
<reference evidence="2 3" key="1">
    <citation type="journal article" date="2012" name="J. Bacteriol.">
        <title>Genome Sequence of Galbibacter marinum Type Strain ck-I2-15.</title>
        <authorList>
            <person name="Lai Q."/>
            <person name="Li C."/>
            <person name="Shao Z."/>
        </authorList>
    </citation>
    <scope>NUCLEOTIDE SEQUENCE [LARGE SCALE GENOMIC DNA]</scope>
    <source>
        <strain evidence="3">ck-I2-15</strain>
    </source>
</reference>
<dbReference type="OrthoDB" id="9791578at2"/>
<dbReference type="SUPFAM" id="SSF53649">
    <property type="entry name" value="Alkaline phosphatase-like"/>
    <property type="match status" value="1"/>
</dbReference>
<dbReference type="InterPro" id="IPR017850">
    <property type="entry name" value="Alkaline_phosphatase_core_sf"/>
</dbReference>
<dbReference type="PATRIC" id="fig|555500.3.peg.2614"/>
<dbReference type="EMBL" id="AMSG01000022">
    <property type="protein sequence ID" value="EKF54402.1"/>
    <property type="molecule type" value="Genomic_DNA"/>
</dbReference>
<evidence type="ECO:0000259" key="1">
    <source>
        <dbReference type="Pfam" id="PF01676"/>
    </source>
</evidence>
<dbReference type="Pfam" id="PF01676">
    <property type="entry name" value="Metalloenzyme"/>
    <property type="match status" value="1"/>
</dbReference>
<feature type="domain" description="Metalloenzyme" evidence="1">
    <location>
        <begin position="214"/>
        <end position="343"/>
    </location>
</feature>
<comment type="caution">
    <text evidence="2">The sequence shown here is derived from an EMBL/GenBank/DDBJ whole genome shotgun (WGS) entry which is preliminary data.</text>
</comment>
<proteinExistence type="predicted"/>
<protein>
    <submittedName>
        <fullName evidence="2">Periplasmic protein</fullName>
    </submittedName>
</protein>